<comment type="caution">
    <text evidence="1">The sequence shown here is derived from an EMBL/GenBank/DDBJ whole genome shotgun (WGS) entry which is preliminary data.</text>
</comment>
<name>A0A0F9ITZ4_9ZZZZ</name>
<sequence>MTVKYGVLCEILFIDAKSGAPTSSIGRLEGYQLEVFNEENQSDFISFIESYIPPVLKENIEEIILYNDEDGDSYPVEHGKLSFATLNS</sequence>
<reference evidence="1" key="1">
    <citation type="journal article" date="2015" name="Nature">
        <title>Complex archaea that bridge the gap between prokaryotes and eukaryotes.</title>
        <authorList>
            <person name="Spang A."/>
            <person name="Saw J.H."/>
            <person name="Jorgensen S.L."/>
            <person name="Zaremba-Niedzwiedzka K."/>
            <person name="Martijn J."/>
            <person name="Lind A.E."/>
            <person name="van Eijk R."/>
            <person name="Schleper C."/>
            <person name="Guy L."/>
            <person name="Ettema T.J."/>
        </authorList>
    </citation>
    <scope>NUCLEOTIDE SEQUENCE</scope>
</reference>
<proteinExistence type="predicted"/>
<protein>
    <submittedName>
        <fullName evidence="1">Uncharacterized protein</fullName>
    </submittedName>
</protein>
<dbReference type="AlphaFoldDB" id="A0A0F9ITZ4"/>
<dbReference type="EMBL" id="LAZR01011616">
    <property type="protein sequence ID" value="KKM60758.1"/>
    <property type="molecule type" value="Genomic_DNA"/>
</dbReference>
<organism evidence="1">
    <name type="scientific">marine sediment metagenome</name>
    <dbReference type="NCBI Taxonomy" id="412755"/>
    <lineage>
        <taxon>unclassified sequences</taxon>
        <taxon>metagenomes</taxon>
        <taxon>ecological metagenomes</taxon>
    </lineage>
</organism>
<evidence type="ECO:0000313" key="1">
    <source>
        <dbReference type="EMBL" id="KKM60758.1"/>
    </source>
</evidence>
<gene>
    <name evidence="1" type="ORF">LCGC14_1538600</name>
</gene>
<accession>A0A0F9ITZ4</accession>